<dbReference type="Pfam" id="PF04116">
    <property type="entry name" value="FA_hydroxylase"/>
    <property type="match status" value="1"/>
</dbReference>
<evidence type="ECO:0000256" key="2">
    <source>
        <dbReference type="ARBA" id="ARBA00022692"/>
    </source>
</evidence>
<feature type="transmembrane region" description="Helical" evidence="7">
    <location>
        <begin position="80"/>
        <end position="101"/>
    </location>
</feature>
<keyword evidence="6 7" id="KW-0472">Membrane</keyword>
<dbReference type="GO" id="GO:0006643">
    <property type="term" value="P:membrane lipid metabolic process"/>
    <property type="evidence" value="ECO:0007669"/>
    <property type="project" value="TreeGrafter"/>
</dbReference>
<dbReference type="GO" id="GO:0005506">
    <property type="term" value="F:iron ion binding"/>
    <property type="evidence" value="ECO:0007669"/>
    <property type="project" value="InterPro"/>
</dbReference>
<protein>
    <submittedName>
        <fullName evidence="9">Sterol desaturase family protein</fullName>
    </submittedName>
</protein>
<evidence type="ECO:0000256" key="1">
    <source>
        <dbReference type="ARBA" id="ARBA00004127"/>
    </source>
</evidence>
<dbReference type="InterPro" id="IPR051689">
    <property type="entry name" value="Sterol_desaturase/TMEM195"/>
</dbReference>
<keyword evidence="3 7" id="KW-1133">Transmembrane helix</keyword>
<feature type="transmembrane region" description="Helical" evidence="7">
    <location>
        <begin position="130"/>
        <end position="149"/>
    </location>
</feature>
<dbReference type="GO" id="GO:0012505">
    <property type="term" value="C:endomembrane system"/>
    <property type="evidence" value="ECO:0007669"/>
    <property type="project" value="UniProtKB-SubCell"/>
</dbReference>
<dbReference type="OrthoDB" id="9770329at2"/>
<feature type="transmembrane region" description="Helical" evidence="7">
    <location>
        <begin position="333"/>
        <end position="352"/>
    </location>
</feature>
<dbReference type="RefSeq" id="WP_014083768.1">
    <property type="nucleotide sequence ID" value="NZ_CBCSFI010000017.1"/>
</dbReference>
<feature type="transmembrane region" description="Helical" evidence="7">
    <location>
        <begin position="7"/>
        <end position="28"/>
    </location>
</feature>
<sequence length="421" mass="49958">MAEYGKILVIAMPIFLTLIFIEKIYGLIIKNDTVPLIDTLSSLSSGLINTLKDILGMSITVLSYEFLVHQLAITHLKTNIYTYIITFIVIDFYGYCSHRWAHKINILWNSHAIHHSSEEFNLACALRQPFAVIFKFYSFLLLPVALLGIDPKVIATTMPIHLFLQFWYHTRHIQKMGVLEHILVTPSHHRVHHAINPEYMDKNFAQIFIVWDKFFGTFQEELDHVPAVYGITRPANTWNPFWINFQHLWLLIQDAWRAPSWKDTFLIWFKPTGWRPANFDELYPIQKINDIYNFKKYNTYYSNKLVVWSFLQIIFILSLSSYLYYFISEIGHTNIYIYGIFIFISIYSYTELLNCNKRVLFPEILKFVLGIYVLILNKSWFAAEKYFEYATQFMYLYLIISLGATLYFVWNNFEKPNDENY</sequence>
<evidence type="ECO:0000313" key="10">
    <source>
        <dbReference type="Proteomes" id="UP000220828"/>
    </source>
</evidence>
<evidence type="ECO:0000256" key="5">
    <source>
        <dbReference type="ARBA" id="ARBA00023098"/>
    </source>
</evidence>
<feature type="transmembrane region" description="Helical" evidence="7">
    <location>
        <begin position="389"/>
        <end position="410"/>
    </location>
</feature>
<reference evidence="9 10" key="1">
    <citation type="submission" date="2017-09" db="EMBL/GenBank/DDBJ databases">
        <title>Whole genomes of Flavobacteriaceae.</title>
        <authorList>
            <person name="Stine C."/>
            <person name="Li C."/>
            <person name="Tadesse D."/>
        </authorList>
    </citation>
    <scope>NUCLEOTIDE SEQUENCE [LARGE SCALE GENOMIC DNA]</scope>
    <source>
        <strain evidence="9 10">ATCC 35036</strain>
    </source>
</reference>
<keyword evidence="5" id="KW-0443">Lipid metabolism</keyword>
<dbReference type="AlphaFoldDB" id="A0A2H3K8I5"/>
<evidence type="ECO:0000313" key="9">
    <source>
        <dbReference type="EMBL" id="PDS22015.1"/>
    </source>
</evidence>
<proteinExistence type="predicted"/>
<dbReference type="PANTHER" id="PTHR21624">
    <property type="entry name" value="STEROL DESATURASE-RELATED PROTEIN"/>
    <property type="match status" value="1"/>
</dbReference>
<feature type="transmembrane region" description="Helical" evidence="7">
    <location>
        <begin position="364"/>
        <end position="383"/>
    </location>
</feature>
<feature type="transmembrane region" description="Helical" evidence="7">
    <location>
        <begin position="305"/>
        <end position="327"/>
    </location>
</feature>
<feature type="domain" description="Fatty acid hydroxylase" evidence="8">
    <location>
        <begin position="84"/>
        <end position="217"/>
    </location>
</feature>
<dbReference type="Proteomes" id="UP000220828">
    <property type="component" value="Unassembled WGS sequence"/>
</dbReference>
<gene>
    <name evidence="9" type="ORF">B0A77_14505</name>
</gene>
<dbReference type="GO" id="GO:0016020">
    <property type="term" value="C:membrane"/>
    <property type="evidence" value="ECO:0007669"/>
    <property type="project" value="GOC"/>
</dbReference>
<dbReference type="GO" id="GO:0008610">
    <property type="term" value="P:lipid biosynthetic process"/>
    <property type="evidence" value="ECO:0007669"/>
    <property type="project" value="InterPro"/>
</dbReference>
<feature type="transmembrane region" description="Helical" evidence="7">
    <location>
        <begin position="48"/>
        <end position="68"/>
    </location>
</feature>
<evidence type="ECO:0000256" key="7">
    <source>
        <dbReference type="SAM" id="Phobius"/>
    </source>
</evidence>
<organism evidence="9 10">
    <name type="scientific">Flavobacterium branchiophilum</name>
    <dbReference type="NCBI Taxonomy" id="55197"/>
    <lineage>
        <taxon>Bacteria</taxon>
        <taxon>Pseudomonadati</taxon>
        <taxon>Bacteroidota</taxon>
        <taxon>Flavobacteriia</taxon>
        <taxon>Flavobacteriales</taxon>
        <taxon>Flavobacteriaceae</taxon>
        <taxon>Flavobacterium</taxon>
    </lineage>
</organism>
<keyword evidence="2 7" id="KW-0812">Transmembrane</keyword>
<comment type="subcellular location">
    <subcellularLocation>
        <location evidence="1">Endomembrane system</location>
        <topology evidence="1">Multi-pass membrane protein</topology>
    </subcellularLocation>
</comment>
<dbReference type="OMA" id="FMPTGWR"/>
<dbReference type="EMBL" id="PCMW01000122">
    <property type="protein sequence ID" value="PDS22015.1"/>
    <property type="molecule type" value="Genomic_DNA"/>
</dbReference>
<dbReference type="GO" id="GO:0050479">
    <property type="term" value="F:glyceryl-ether monooxygenase activity"/>
    <property type="evidence" value="ECO:0007669"/>
    <property type="project" value="TreeGrafter"/>
</dbReference>
<dbReference type="InterPro" id="IPR006694">
    <property type="entry name" value="Fatty_acid_hydroxylase"/>
</dbReference>
<accession>A0A2H3K8I5</accession>
<dbReference type="PANTHER" id="PTHR21624:SF1">
    <property type="entry name" value="ALKYLGLYCEROL MONOOXYGENASE"/>
    <property type="match status" value="1"/>
</dbReference>
<comment type="caution">
    <text evidence="9">The sequence shown here is derived from an EMBL/GenBank/DDBJ whole genome shotgun (WGS) entry which is preliminary data.</text>
</comment>
<evidence type="ECO:0000256" key="3">
    <source>
        <dbReference type="ARBA" id="ARBA00022989"/>
    </source>
</evidence>
<name>A0A2H3K8I5_9FLAO</name>
<evidence type="ECO:0000256" key="6">
    <source>
        <dbReference type="ARBA" id="ARBA00023136"/>
    </source>
</evidence>
<evidence type="ECO:0000259" key="8">
    <source>
        <dbReference type="Pfam" id="PF04116"/>
    </source>
</evidence>
<keyword evidence="4" id="KW-0560">Oxidoreductase</keyword>
<evidence type="ECO:0000256" key="4">
    <source>
        <dbReference type="ARBA" id="ARBA00023002"/>
    </source>
</evidence>